<keyword evidence="3" id="KW-0597">Phosphoprotein</keyword>
<dbReference type="Pfam" id="PF00072">
    <property type="entry name" value="Response_reg"/>
    <property type="match status" value="1"/>
</dbReference>
<evidence type="ECO:0000256" key="2">
    <source>
        <dbReference type="ARBA" id="ARBA00022490"/>
    </source>
</evidence>
<dbReference type="PROSITE" id="PS50110">
    <property type="entry name" value="RESPONSE_REGULATORY"/>
    <property type="match status" value="1"/>
</dbReference>
<dbReference type="GO" id="GO:0000987">
    <property type="term" value="F:cis-regulatory region sequence-specific DNA binding"/>
    <property type="evidence" value="ECO:0007669"/>
    <property type="project" value="UniProtKB-ARBA"/>
</dbReference>
<evidence type="ECO:0000256" key="5">
    <source>
        <dbReference type="ARBA" id="ARBA00023015"/>
    </source>
</evidence>
<dbReference type="InterPro" id="IPR001789">
    <property type="entry name" value="Sig_transdc_resp-reg_receiver"/>
</dbReference>
<dbReference type="GO" id="GO:0032993">
    <property type="term" value="C:protein-DNA complex"/>
    <property type="evidence" value="ECO:0007669"/>
    <property type="project" value="TreeGrafter"/>
</dbReference>
<dbReference type="GO" id="GO:0005829">
    <property type="term" value="C:cytosol"/>
    <property type="evidence" value="ECO:0007669"/>
    <property type="project" value="TreeGrafter"/>
</dbReference>
<dbReference type="RefSeq" id="WP_164364920.1">
    <property type="nucleotide sequence ID" value="NZ_CP066776.1"/>
</dbReference>
<name>A0A6B3LDC0_9BACT</name>
<dbReference type="Gene3D" id="1.10.10.10">
    <property type="entry name" value="Winged helix-like DNA-binding domain superfamily/Winged helix DNA-binding domain"/>
    <property type="match status" value="1"/>
</dbReference>
<dbReference type="Gene3D" id="6.10.250.690">
    <property type="match status" value="1"/>
</dbReference>
<gene>
    <name evidence="8" type="primary">creB</name>
    <name evidence="8" type="ORF">G3M56_000140</name>
</gene>
<dbReference type="PANTHER" id="PTHR48111:SF6">
    <property type="entry name" value="TRANSCRIPTIONAL REGULATORY PROTEIN CREB"/>
    <property type="match status" value="1"/>
</dbReference>
<dbReference type="SMART" id="SM00862">
    <property type="entry name" value="Trans_reg_C"/>
    <property type="match status" value="1"/>
</dbReference>
<dbReference type="InterPro" id="IPR016032">
    <property type="entry name" value="Sig_transdc_resp-reg_C-effctor"/>
</dbReference>
<comment type="subcellular location">
    <subcellularLocation>
        <location evidence="1">Cytoplasm</location>
    </subcellularLocation>
</comment>
<keyword evidence="6" id="KW-0238">DNA-binding</keyword>
<dbReference type="Proteomes" id="UP000475117">
    <property type="component" value="Chromosome"/>
</dbReference>
<dbReference type="PANTHER" id="PTHR48111">
    <property type="entry name" value="REGULATOR OF RPOS"/>
    <property type="match status" value="1"/>
</dbReference>
<dbReference type="KEGG" id="soa:G3M56_000140"/>
<evidence type="ECO:0000313" key="9">
    <source>
        <dbReference type="Proteomes" id="UP000475117"/>
    </source>
</evidence>
<protein>
    <submittedName>
        <fullName evidence="8">Two-component system response regulator CreB</fullName>
    </submittedName>
</protein>
<proteinExistence type="predicted"/>
<keyword evidence="4" id="KW-0902">Two-component regulatory system</keyword>
<dbReference type="NCBIfam" id="NF008296">
    <property type="entry name" value="PRK11083.1"/>
    <property type="match status" value="1"/>
</dbReference>
<dbReference type="AlphaFoldDB" id="A0A6B3LDC0"/>
<dbReference type="InterPro" id="IPR001867">
    <property type="entry name" value="OmpR/PhoB-type_DNA-bd"/>
</dbReference>
<dbReference type="SUPFAM" id="SSF46894">
    <property type="entry name" value="C-terminal effector domain of the bipartite response regulators"/>
    <property type="match status" value="1"/>
</dbReference>
<dbReference type="EMBL" id="CP066776">
    <property type="protein sequence ID" value="QQL45033.1"/>
    <property type="molecule type" value="Genomic_DNA"/>
</dbReference>
<dbReference type="SMART" id="SM00448">
    <property type="entry name" value="REC"/>
    <property type="match status" value="1"/>
</dbReference>
<dbReference type="GO" id="GO:0042802">
    <property type="term" value="F:identical protein binding"/>
    <property type="evidence" value="ECO:0007669"/>
    <property type="project" value="UniProtKB-ARBA"/>
</dbReference>
<dbReference type="InterPro" id="IPR011006">
    <property type="entry name" value="CheY-like_superfamily"/>
</dbReference>
<dbReference type="InterPro" id="IPR039420">
    <property type="entry name" value="WalR-like"/>
</dbReference>
<dbReference type="Gene3D" id="3.40.50.2300">
    <property type="match status" value="1"/>
</dbReference>
<dbReference type="CDD" id="cd00383">
    <property type="entry name" value="trans_reg_C"/>
    <property type="match status" value="1"/>
</dbReference>
<keyword evidence="5" id="KW-0805">Transcription regulation</keyword>
<organism evidence="8 9">
    <name type="scientific">Sulfuriroseicoccus oceanibius</name>
    <dbReference type="NCBI Taxonomy" id="2707525"/>
    <lineage>
        <taxon>Bacteria</taxon>
        <taxon>Pseudomonadati</taxon>
        <taxon>Verrucomicrobiota</taxon>
        <taxon>Verrucomicrobiia</taxon>
        <taxon>Verrucomicrobiales</taxon>
        <taxon>Verrucomicrobiaceae</taxon>
        <taxon>Sulfuriroseicoccus</taxon>
    </lineage>
</organism>
<dbReference type="Pfam" id="PF00486">
    <property type="entry name" value="Trans_reg_C"/>
    <property type="match status" value="1"/>
</dbReference>
<dbReference type="FunFam" id="3.40.50.2300:FF:000021">
    <property type="entry name" value="Two-component system response regulator KdpE"/>
    <property type="match status" value="1"/>
</dbReference>
<dbReference type="GO" id="GO:0000156">
    <property type="term" value="F:phosphorelay response regulator activity"/>
    <property type="evidence" value="ECO:0007669"/>
    <property type="project" value="TreeGrafter"/>
</dbReference>
<evidence type="ECO:0000256" key="3">
    <source>
        <dbReference type="ARBA" id="ARBA00022553"/>
    </source>
</evidence>
<dbReference type="GO" id="GO:0045893">
    <property type="term" value="P:positive regulation of DNA-templated transcription"/>
    <property type="evidence" value="ECO:0007669"/>
    <property type="project" value="UniProtKB-ARBA"/>
</dbReference>
<evidence type="ECO:0000256" key="6">
    <source>
        <dbReference type="ARBA" id="ARBA00023125"/>
    </source>
</evidence>
<dbReference type="SUPFAM" id="SSF52172">
    <property type="entry name" value="CheY-like"/>
    <property type="match status" value="1"/>
</dbReference>
<evidence type="ECO:0000256" key="4">
    <source>
        <dbReference type="ARBA" id="ARBA00023012"/>
    </source>
</evidence>
<sequence length="243" mass="27125">MFDSTTRRRILIVEDEPSIRDNIVYSLEADGFDSEACATGGEALEKLDAARFDLVVLDVGLPDMTGFDLCRKLRESSAVPVIFLTARASEIDRVVGLEIGGDDYVTKPFSPRELNARVRAVLRRAEGAVAPAVGQTGAVMEDSSPLVIDRECWQVRYFGETLELSRYEFRLLAVMEERPGRVFSRAQLMDAAWEEPEASMERTVDTHIKSLRAKMRQVSPTADLIKTHRGIGYSLEQIDNAPL</sequence>
<evidence type="ECO:0000256" key="7">
    <source>
        <dbReference type="ARBA" id="ARBA00023163"/>
    </source>
</evidence>
<dbReference type="PROSITE" id="PS51755">
    <property type="entry name" value="OMPR_PHOB"/>
    <property type="match status" value="1"/>
</dbReference>
<dbReference type="InterPro" id="IPR036388">
    <property type="entry name" value="WH-like_DNA-bd_sf"/>
</dbReference>
<evidence type="ECO:0000313" key="8">
    <source>
        <dbReference type="EMBL" id="QQL45033.1"/>
    </source>
</evidence>
<keyword evidence="2" id="KW-0963">Cytoplasm</keyword>
<accession>A0A6B3LDC0</accession>
<evidence type="ECO:0000256" key="1">
    <source>
        <dbReference type="ARBA" id="ARBA00004496"/>
    </source>
</evidence>
<keyword evidence="7" id="KW-0804">Transcription</keyword>
<reference evidence="8 9" key="1">
    <citation type="submission" date="2020-12" db="EMBL/GenBank/DDBJ databases">
        <title>Sulforoseuscoccus oceanibium gen. nov., sp. nov., a representative of the phylum Verrucomicrobia with special cytoplasmic membrane, and proposal of Sulforoseuscoccusaceae fam. nov.</title>
        <authorList>
            <person name="Xi F."/>
        </authorList>
    </citation>
    <scope>NUCLEOTIDE SEQUENCE [LARGE SCALE GENOMIC DNA]</scope>
    <source>
        <strain evidence="8 9">T37</strain>
    </source>
</reference>
<keyword evidence="9" id="KW-1185">Reference proteome</keyword>